<sequence length="326" mass="35552">MSLTAPLLPAAQALAAGASEWIVPYADGPADNAWADLQLPHLQALLTALSPRTVVQGSEYDFSPPHERVLARTMGLPDTPGLIPWAALAASNLGQDAAQACAFITPSHWHIGADHVHQSDPAATPLGEEESQQLLALISPWFADDGIALQYLQPDLWLARGDAFENLATASMDRVLNRDVRPWFPDAAQGAVIQRLQSEVQMLLYTHVFNDRRAAQGLQPINAFWVHGSGRLPAPASTPASQVACIDDLRTPALQGNVQAWRQAWQQLDGSLIAQLQQRAERGEAVKLTLSGERHAVQWVNAPRGFMDKIKGMFATKRLPNLRDML</sequence>
<dbReference type="EMBL" id="JBHUMV010000001">
    <property type="protein sequence ID" value="MFD2752806.1"/>
    <property type="molecule type" value="Genomic_DNA"/>
</dbReference>
<evidence type="ECO:0000313" key="1">
    <source>
        <dbReference type="EMBL" id="MFD2752806.1"/>
    </source>
</evidence>
<proteinExistence type="predicted"/>
<organism evidence="1 2">
    <name type="scientific">Comamonas terrae</name>
    <dbReference type="NCBI Taxonomy" id="673548"/>
    <lineage>
        <taxon>Bacteria</taxon>
        <taxon>Pseudomonadati</taxon>
        <taxon>Pseudomonadota</taxon>
        <taxon>Betaproteobacteria</taxon>
        <taxon>Burkholderiales</taxon>
        <taxon>Comamonadaceae</taxon>
        <taxon>Comamonas</taxon>
    </lineage>
</organism>
<protein>
    <submittedName>
        <fullName evidence="1">Phosphoglycerate mutase</fullName>
    </submittedName>
</protein>
<gene>
    <name evidence="1" type="ORF">ACFSW6_01805</name>
</gene>
<evidence type="ECO:0000313" key="2">
    <source>
        <dbReference type="Proteomes" id="UP001597463"/>
    </source>
</evidence>
<dbReference type="RefSeq" id="WP_066473123.1">
    <property type="nucleotide sequence ID" value="NZ_BCNT01000003.1"/>
</dbReference>
<accession>A0ABW5UH02</accession>
<comment type="caution">
    <text evidence="1">The sequence shown here is derived from an EMBL/GenBank/DDBJ whole genome shotgun (WGS) entry which is preliminary data.</text>
</comment>
<keyword evidence="2" id="KW-1185">Reference proteome</keyword>
<name>A0ABW5UH02_9BURK</name>
<dbReference type="Proteomes" id="UP001597463">
    <property type="component" value="Unassembled WGS sequence"/>
</dbReference>
<reference evidence="2" key="1">
    <citation type="journal article" date="2019" name="Int. J. Syst. Evol. Microbiol.">
        <title>The Global Catalogue of Microorganisms (GCM) 10K type strain sequencing project: providing services to taxonomists for standard genome sequencing and annotation.</title>
        <authorList>
            <consortium name="The Broad Institute Genomics Platform"/>
            <consortium name="The Broad Institute Genome Sequencing Center for Infectious Disease"/>
            <person name="Wu L."/>
            <person name="Ma J."/>
        </authorList>
    </citation>
    <scope>NUCLEOTIDE SEQUENCE [LARGE SCALE GENOMIC DNA]</scope>
    <source>
        <strain evidence="2">TISTR 1906</strain>
    </source>
</reference>